<dbReference type="AlphaFoldDB" id="A0A5P8JWW6"/>
<keyword evidence="2" id="KW-1185">Reference proteome</keyword>
<dbReference type="RefSeq" id="WP_152166452.1">
    <property type="nucleotide sequence ID" value="NZ_CP045096.1"/>
</dbReference>
<proteinExistence type="predicted"/>
<evidence type="ECO:0000313" key="2">
    <source>
        <dbReference type="Proteomes" id="UP000327294"/>
    </source>
</evidence>
<sequence length="199" mass="21315">MPYLPEGTPVLLEGTPALPAHTSPAPEAYLRVELGAVGGQSAPDLWLPQARKALLGDTRHWHRPRDTPAELKPFVRASGRLRTRIGHQLGGHALPVRGPVEYEIANATLGGGTHTWRDEGTLYWLIRTEDPAAHRLDQVRLTVRSWLTPAARDGSPFLRLRRCAAGRPAGILVAVVGAGGSAGDAVVADRIRSATTTTA</sequence>
<evidence type="ECO:0000313" key="1">
    <source>
        <dbReference type="EMBL" id="QFQ94917.1"/>
    </source>
</evidence>
<dbReference type="KEGG" id="sphv:F9278_00420"/>
<accession>A0A5P8JWW6</accession>
<gene>
    <name evidence="1" type="ORF">F9278_00420</name>
</gene>
<protein>
    <submittedName>
        <fullName evidence="1">DUF1963 domain-containing protein</fullName>
    </submittedName>
</protein>
<dbReference type="Proteomes" id="UP000327294">
    <property type="component" value="Chromosome"/>
</dbReference>
<name>A0A5P8JWW6_9ACTN</name>
<organism evidence="1 2">
    <name type="scientific">Streptomyces phaeolivaceus</name>
    <dbReference type="NCBI Taxonomy" id="2653200"/>
    <lineage>
        <taxon>Bacteria</taxon>
        <taxon>Bacillati</taxon>
        <taxon>Actinomycetota</taxon>
        <taxon>Actinomycetes</taxon>
        <taxon>Kitasatosporales</taxon>
        <taxon>Streptomycetaceae</taxon>
        <taxon>Streptomyces</taxon>
    </lineage>
</organism>
<dbReference type="EMBL" id="CP045096">
    <property type="protein sequence ID" value="QFQ94917.1"/>
    <property type="molecule type" value="Genomic_DNA"/>
</dbReference>
<reference evidence="1 2" key="1">
    <citation type="submission" date="2019-10" db="EMBL/GenBank/DDBJ databases">
        <title>Streptomyces sp. strain GY16 isolated from leaves of Broussonetia papyrifera.</title>
        <authorList>
            <person name="Mo P."/>
        </authorList>
    </citation>
    <scope>NUCLEOTIDE SEQUENCE [LARGE SCALE GENOMIC DNA]</scope>
    <source>
        <strain evidence="1 2">GY16</strain>
    </source>
</reference>